<dbReference type="Pfam" id="PF07254">
    <property type="entry name" value="Cpta_toxin"/>
    <property type="match status" value="1"/>
</dbReference>
<keyword evidence="1" id="KW-1133">Transmembrane helix</keyword>
<evidence type="ECO:0008006" key="4">
    <source>
        <dbReference type="Google" id="ProtNLM"/>
    </source>
</evidence>
<reference evidence="3" key="1">
    <citation type="submission" date="2017-02" db="EMBL/GenBank/DDBJ databases">
        <authorList>
            <person name="Daims H."/>
        </authorList>
    </citation>
    <scope>NUCLEOTIDE SEQUENCE [LARGE SCALE GENOMIC DNA]</scope>
</reference>
<evidence type="ECO:0000256" key="1">
    <source>
        <dbReference type="SAM" id="Phobius"/>
    </source>
</evidence>
<keyword evidence="1" id="KW-0472">Membrane</keyword>
<dbReference type="EMBL" id="FUKJ01000198">
    <property type="protein sequence ID" value="SJM92561.1"/>
    <property type="molecule type" value="Genomic_DNA"/>
</dbReference>
<evidence type="ECO:0000313" key="3">
    <source>
        <dbReference type="Proteomes" id="UP000195442"/>
    </source>
</evidence>
<feature type="transmembrane region" description="Helical" evidence="1">
    <location>
        <begin position="27"/>
        <end position="60"/>
    </location>
</feature>
<keyword evidence="1" id="KW-0812">Transmembrane</keyword>
<protein>
    <recommendedName>
        <fullName evidence="4">Toxin CptA</fullName>
    </recommendedName>
</protein>
<keyword evidence="3" id="KW-1185">Reference proteome</keyword>
<dbReference type="Proteomes" id="UP000195442">
    <property type="component" value="Unassembled WGS sequence"/>
</dbReference>
<dbReference type="InterPro" id="IPR009883">
    <property type="entry name" value="YgfX"/>
</dbReference>
<proteinExistence type="predicted"/>
<sequence>MRPVLKKSQPLLQLTLQSSTRLKKFIIILHVLALAACMANALAAVFKMVLAAFVGVHFWFTHKRLKNEYWEIRHTDAGGWEALINGQFEAIRILDSSVITTFVIFLHFKYRNTVRCNLVILSDALIADDYRQFIVRLKTTSAK</sequence>
<evidence type="ECO:0000313" key="2">
    <source>
        <dbReference type="EMBL" id="SJM92561.1"/>
    </source>
</evidence>
<name>A0A1R4H956_9GAMM</name>
<accession>A0A1R4H956</accession>
<dbReference type="AlphaFoldDB" id="A0A1R4H956"/>
<organism evidence="2 3">
    <name type="scientific">Crenothrix polyspora</name>
    <dbReference type="NCBI Taxonomy" id="360316"/>
    <lineage>
        <taxon>Bacteria</taxon>
        <taxon>Pseudomonadati</taxon>
        <taxon>Pseudomonadota</taxon>
        <taxon>Gammaproteobacteria</taxon>
        <taxon>Methylococcales</taxon>
        <taxon>Crenotrichaceae</taxon>
        <taxon>Crenothrix</taxon>
    </lineage>
</organism>
<gene>
    <name evidence="2" type="ORF">CRENPOLYSF2_2770002</name>
</gene>